<dbReference type="AlphaFoldDB" id="A0AA88HMC6"/>
<feature type="transmembrane region" description="Helical" evidence="1">
    <location>
        <begin position="191"/>
        <end position="215"/>
    </location>
</feature>
<dbReference type="EMBL" id="JAVRJZ010000015">
    <property type="protein sequence ID" value="KAK2712146.1"/>
    <property type="molecule type" value="Genomic_DNA"/>
</dbReference>
<feature type="transmembrane region" description="Helical" evidence="1">
    <location>
        <begin position="6"/>
        <end position="28"/>
    </location>
</feature>
<evidence type="ECO:0000313" key="3">
    <source>
        <dbReference type="Proteomes" id="UP001187531"/>
    </source>
</evidence>
<dbReference type="EMBL" id="JAVRJZ010000015">
    <property type="protein sequence ID" value="KAK2712148.1"/>
    <property type="molecule type" value="Genomic_DNA"/>
</dbReference>
<reference evidence="2" key="1">
    <citation type="submission" date="2023-07" db="EMBL/GenBank/DDBJ databases">
        <title>Chromosome-level genome assembly of Artemia franciscana.</title>
        <authorList>
            <person name="Jo E."/>
        </authorList>
    </citation>
    <scope>NUCLEOTIDE SEQUENCE</scope>
    <source>
        <tissue evidence="2">Whole body</tissue>
    </source>
</reference>
<feature type="transmembrane region" description="Helical" evidence="1">
    <location>
        <begin position="49"/>
        <end position="69"/>
    </location>
</feature>
<evidence type="ECO:0000256" key="1">
    <source>
        <dbReference type="SAM" id="Phobius"/>
    </source>
</evidence>
<gene>
    <name evidence="2" type="ORF">QYM36_010995</name>
</gene>
<feature type="transmembrane region" description="Helical" evidence="1">
    <location>
        <begin position="282"/>
        <end position="299"/>
    </location>
</feature>
<protein>
    <submittedName>
        <fullName evidence="2">Uncharacterized protein</fullName>
    </submittedName>
</protein>
<proteinExistence type="predicted"/>
<dbReference type="Proteomes" id="UP001187531">
    <property type="component" value="Unassembled WGS sequence"/>
</dbReference>
<keyword evidence="3" id="KW-1185">Reference proteome</keyword>
<accession>A0AA88HMC6</accession>
<feature type="transmembrane region" description="Helical" evidence="1">
    <location>
        <begin position="89"/>
        <end position="106"/>
    </location>
</feature>
<keyword evidence="1" id="KW-0812">Transmembrane</keyword>
<organism evidence="2 3">
    <name type="scientific">Artemia franciscana</name>
    <name type="common">Brine shrimp</name>
    <name type="synonym">Artemia sanfranciscana</name>
    <dbReference type="NCBI Taxonomy" id="6661"/>
    <lineage>
        <taxon>Eukaryota</taxon>
        <taxon>Metazoa</taxon>
        <taxon>Ecdysozoa</taxon>
        <taxon>Arthropoda</taxon>
        <taxon>Crustacea</taxon>
        <taxon>Branchiopoda</taxon>
        <taxon>Anostraca</taxon>
        <taxon>Artemiidae</taxon>
        <taxon>Artemia</taxon>
    </lineage>
</organism>
<feature type="transmembrane region" description="Helical" evidence="1">
    <location>
        <begin position="118"/>
        <end position="136"/>
    </location>
</feature>
<evidence type="ECO:0000313" key="2">
    <source>
        <dbReference type="EMBL" id="KAK2712145.1"/>
    </source>
</evidence>
<name>A0AA88HMC6_ARTSF</name>
<keyword evidence="1" id="KW-0472">Membrane</keyword>
<sequence length="342" mass="38186">MDYGWIITQLLAILRAAIVCTVLIYNIASILKSRKLKCRCIIGMVSDSVKVCSILYIFTWLPFVISAVINGAPISCLYFCLIQNYVTNSMSMVLLAFGCVVAVQSLQREVSSSVQNRPVVAALFVILCWLVPQALYCFTMKGYDQQLLNDFELVETYYNSTFSPATQGLSVKIGFTVCGIRYSSLAESHYILKYFLIVLPLGGVAATAFLMKYLIKLVRKLTKGTDDKIQLIGSVMEYSCPIGCHKAVPCLGPSLSLLVLWQLIIKPLVLLFWWSQLNSQDYVYVDIGSHVTLAGVAVFSPMSERRKDKPLIRVFNLNSSINLDLVPCASQQLTEGFSKDKW</sequence>
<dbReference type="EMBL" id="JAVRJZ010000015">
    <property type="protein sequence ID" value="KAK2712145.1"/>
    <property type="molecule type" value="Genomic_DNA"/>
</dbReference>
<feature type="transmembrane region" description="Helical" evidence="1">
    <location>
        <begin position="255"/>
        <end position="276"/>
    </location>
</feature>
<comment type="caution">
    <text evidence="2">The sequence shown here is derived from an EMBL/GenBank/DDBJ whole genome shotgun (WGS) entry which is preliminary data.</text>
</comment>
<keyword evidence="1" id="KW-1133">Transmembrane helix</keyword>